<dbReference type="EMBL" id="JANBQF010000217">
    <property type="protein sequence ID" value="KAJ2003483.1"/>
    <property type="molecule type" value="Genomic_DNA"/>
</dbReference>
<proteinExistence type="inferred from homology"/>
<name>A0A9W8BDD9_9FUNG</name>
<reference evidence="3" key="1">
    <citation type="submission" date="2022-07" db="EMBL/GenBank/DDBJ databases">
        <title>Phylogenomic reconstructions and comparative analyses of Kickxellomycotina fungi.</title>
        <authorList>
            <person name="Reynolds N.K."/>
            <person name="Stajich J.E."/>
            <person name="Barry K."/>
            <person name="Grigoriev I.V."/>
            <person name="Crous P."/>
            <person name="Smith M.E."/>
        </authorList>
    </citation>
    <scope>NUCLEOTIDE SEQUENCE</scope>
    <source>
        <strain evidence="3">IMI 214461</strain>
    </source>
</reference>
<evidence type="ECO:0000313" key="4">
    <source>
        <dbReference type="Proteomes" id="UP001150907"/>
    </source>
</evidence>
<gene>
    <name evidence="3" type="primary">GIM4</name>
    <name evidence="3" type="ORF">H4R26_003042</name>
</gene>
<dbReference type="Proteomes" id="UP001150907">
    <property type="component" value="Unassembled WGS sequence"/>
</dbReference>
<organism evidence="3 4">
    <name type="scientific">Coemansia thaxteri</name>
    <dbReference type="NCBI Taxonomy" id="2663907"/>
    <lineage>
        <taxon>Eukaryota</taxon>
        <taxon>Fungi</taxon>
        <taxon>Fungi incertae sedis</taxon>
        <taxon>Zoopagomycota</taxon>
        <taxon>Kickxellomycotina</taxon>
        <taxon>Kickxellomycetes</taxon>
        <taxon>Kickxellales</taxon>
        <taxon>Kickxellaceae</taxon>
        <taxon>Coemansia</taxon>
    </lineage>
</organism>
<dbReference type="Pfam" id="PF01920">
    <property type="entry name" value="Prefoldin_2"/>
    <property type="match status" value="1"/>
</dbReference>
<dbReference type="PANTHER" id="PTHR13303">
    <property type="entry name" value="PREFOLDIN SUBUNIT 2"/>
    <property type="match status" value="1"/>
</dbReference>
<dbReference type="SUPFAM" id="SSF46579">
    <property type="entry name" value="Prefoldin"/>
    <property type="match status" value="1"/>
</dbReference>
<dbReference type="CDD" id="cd23163">
    <property type="entry name" value="Prefoldin_2"/>
    <property type="match status" value="1"/>
</dbReference>
<keyword evidence="2" id="KW-0143">Chaperone</keyword>
<dbReference type="GO" id="GO:0016272">
    <property type="term" value="C:prefoldin complex"/>
    <property type="evidence" value="ECO:0007669"/>
    <property type="project" value="InterPro"/>
</dbReference>
<sequence>MSGNSSKKPSEQELRIAANQFSSELKAIASKIGELEMQLDEHKLVIKTMSPMNEDRKCFRLVNGVLIERTVKEVLPALETNQEGISSTIEQLTAQYKAKDKEFSEFQAKNHIRIASA</sequence>
<dbReference type="OrthoDB" id="29646at2759"/>
<dbReference type="InterPro" id="IPR027235">
    <property type="entry name" value="PFD2"/>
</dbReference>
<accession>A0A9W8BDD9</accession>
<evidence type="ECO:0000313" key="3">
    <source>
        <dbReference type="EMBL" id="KAJ2003483.1"/>
    </source>
</evidence>
<evidence type="ECO:0000256" key="2">
    <source>
        <dbReference type="ARBA" id="ARBA00023186"/>
    </source>
</evidence>
<dbReference type="GO" id="GO:0006457">
    <property type="term" value="P:protein folding"/>
    <property type="evidence" value="ECO:0007669"/>
    <property type="project" value="InterPro"/>
</dbReference>
<evidence type="ECO:0000256" key="1">
    <source>
        <dbReference type="ARBA" id="ARBA00008045"/>
    </source>
</evidence>
<comment type="caution">
    <text evidence="3">The sequence shown here is derived from an EMBL/GenBank/DDBJ whole genome shotgun (WGS) entry which is preliminary data.</text>
</comment>
<dbReference type="InterPro" id="IPR009053">
    <property type="entry name" value="Prefoldin"/>
</dbReference>
<comment type="similarity">
    <text evidence="1">Belongs to the prefoldin subunit beta family.</text>
</comment>
<dbReference type="InterPro" id="IPR002777">
    <property type="entry name" value="PFD_beta-like"/>
</dbReference>
<dbReference type="AlphaFoldDB" id="A0A9W8BDD9"/>
<dbReference type="FunFam" id="1.10.287.370:FF:000002">
    <property type="entry name" value="Prefoldin subunit 2"/>
    <property type="match status" value="1"/>
</dbReference>
<keyword evidence="4" id="KW-1185">Reference proteome</keyword>
<dbReference type="Gene3D" id="1.10.287.370">
    <property type="match status" value="1"/>
</dbReference>
<dbReference type="GO" id="GO:0051082">
    <property type="term" value="F:unfolded protein binding"/>
    <property type="evidence" value="ECO:0007669"/>
    <property type="project" value="InterPro"/>
</dbReference>
<protein>
    <submittedName>
        <fullName evidence="3">Cochaperone prefoldin complex subunit</fullName>
    </submittedName>
</protein>